<feature type="region of interest" description="Disordered" evidence="1">
    <location>
        <begin position="1"/>
        <end position="28"/>
    </location>
</feature>
<gene>
    <name evidence="2" type="ORF">AKAME5_001896700</name>
</gene>
<feature type="compositionally biased region" description="Acidic residues" evidence="1">
    <location>
        <begin position="8"/>
        <end position="17"/>
    </location>
</feature>
<organism evidence="2 3">
    <name type="scientific">Lates japonicus</name>
    <name type="common">Japanese lates</name>
    <dbReference type="NCBI Taxonomy" id="270547"/>
    <lineage>
        <taxon>Eukaryota</taxon>
        <taxon>Metazoa</taxon>
        <taxon>Chordata</taxon>
        <taxon>Craniata</taxon>
        <taxon>Vertebrata</taxon>
        <taxon>Euteleostomi</taxon>
        <taxon>Actinopterygii</taxon>
        <taxon>Neopterygii</taxon>
        <taxon>Teleostei</taxon>
        <taxon>Neoteleostei</taxon>
        <taxon>Acanthomorphata</taxon>
        <taxon>Carangaria</taxon>
        <taxon>Carangaria incertae sedis</taxon>
        <taxon>Centropomidae</taxon>
        <taxon>Lates</taxon>
    </lineage>
</organism>
<dbReference type="Proteomes" id="UP001279410">
    <property type="component" value="Unassembled WGS sequence"/>
</dbReference>
<evidence type="ECO:0000313" key="3">
    <source>
        <dbReference type="Proteomes" id="UP001279410"/>
    </source>
</evidence>
<name>A0AAD3N7M4_LATJO</name>
<accession>A0AAD3N7M4</accession>
<dbReference type="EMBL" id="BRZM01000115">
    <property type="protein sequence ID" value="GLD67631.1"/>
    <property type="molecule type" value="Genomic_DNA"/>
</dbReference>
<reference evidence="2" key="1">
    <citation type="submission" date="2022-08" db="EMBL/GenBank/DDBJ databases">
        <title>Genome sequencing of akame (Lates japonicus).</title>
        <authorList>
            <person name="Hashiguchi Y."/>
            <person name="Takahashi H."/>
        </authorList>
    </citation>
    <scope>NUCLEOTIDE SEQUENCE</scope>
    <source>
        <strain evidence="2">Kochi</strain>
    </source>
</reference>
<evidence type="ECO:0000313" key="2">
    <source>
        <dbReference type="EMBL" id="GLD67631.1"/>
    </source>
</evidence>
<dbReference type="AlphaFoldDB" id="A0AAD3N7M4"/>
<evidence type="ECO:0000256" key="1">
    <source>
        <dbReference type="SAM" id="MobiDB-lite"/>
    </source>
</evidence>
<feature type="region of interest" description="Disordered" evidence="1">
    <location>
        <begin position="74"/>
        <end position="99"/>
    </location>
</feature>
<proteinExistence type="predicted"/>
<keyword evidence="3" id="KW-1185">Reference proteome</keyword>
<sequence length="99" mass="10367">MRCREAEPEAEQSDTEGNEAPSVSIPDSLLSVSRSELAQEQSSDPSLSELFHMVLPGAKGKSAARGYVLQDQVLTSGPHWGGGASDQDSRGAPSKGQPS</sequence>
<protein>
    <submittedName>
        <fullName evidence="2">Uncharacterized protein</fullName>
    </submittedName>
</protein>
<comment type="caution">
    <text evidence="2">The sequence shown here is derived from an EMBL/GenBank/DDBJ whole genome shotgun (WGS) entry which is preliminary data.</text>
</comment>